<protein>
    <submittedName>
        <fullName evidence="6">Flagellar hook-associated protein 3 FlgL</fullName>
    </submittedName>
</protein>
<feature type="domain" description="Flagellin N-terminal" evidence="4">
    <location>
        <begin position="3"/>
        <end position="141"/>
    </location>
</feature>
<gene>
    <name evidence="6" type="ORF">SAMN05216431_1054</name>
</gene>
<proteinExistence type="inferred from homology"/>
<dbReference type="Pfam" id="PF00700">
    <property type="entry name" value="Flagellin_C"/>
    <property type="match status" value="1"/>
</dbReference>
<dbReference type="Proteomes" id="UP000182089">
    <property type="component" value="Unassembled WGS sequence"/>
</dbReference>
<dbReference type="InterPro" id="IPR001029">
    <property type="entry name" value="Flagellin_N"/>
</dbReference>
<keyword evidence="6" id="KW-0966">Cell projection</keyword>
<dbReference type="InterPro" id="IPR001492">
    <property type="entry name" value="Flagellin"/>
</dbReference>
<keyword evidence="6" id="KW-0969">Cilium</keyword>
<evidence type="ECO:0000313" key="6">
    <source>
        <dbReference type="EMBL" id="SEM59632.1"/>
    </source>
</evidence>
<name>A0ABY1AAZ7_9LACO</name>
<dbReference type="Pfam" id="PF00669">
    <property type="entry name" value="Flagellin_N"/>
    <property type="match status" value="1"/>
</dbReference>
<evidence type="ECO:0000259" key="5">
    <source>
        <dbReference type="Pfam" id="PF00700"/>
    </source>
</evidence>
<evidence type="ECO:0000259" key="4">
    <source>
        <dbReference type="Pfam" id="PF00669"/>
    </source>
</evidence>
<dbReference type="Gene3D" id="1.20.1330.10">
    <property type="entry name" value="f41 fragment of flagellin, N-terminal domain"/>
    <property type="match status" value="1"/>
</dbReference>
<evidence type="ECO:0000313" key="7">
    <source>
        <dbReference type="Proteomes" id="UP000182089"/>
    </source>
</evidence>
<dbReference type="EMBL" id="FOCC01000005">
    <property type="protein sequence ID" value="SEM59632.1"/>
    <property type="molecule type" value="Genomic_DNA"/>
</dbReference>
<dbReference type="InterPro" id="IPR046358">
    <property type="entry name" value="Flagellin_C"/>
</dbReference>
<keyword evidence="3" id="KW-0975">Bacterial flagellum</keyword>
<dbReference type="SUPFAM" id="SSF64518">
    <property type="entry name" value="Phase 1 flagellin"/>
    <property type="match status" value="1"/>
</dbReference>
<evidence type="ECO:0000256" key="1">
    <source>
        <dbReference type="ARBA" id="ARBA00004365"/>
    </source>
</evidence>
<comment type="caution">
    <text evidence="6">The sequence shown here is derived from an EMBL/GenBank/DDBJ whole genome shotgun (WGS) entry which is preliminary data.</text>
</comment>
<accession>A0ABY1AAZ7</accession>
<feature type="domain" description="Flagellin C-terminal" evidence="5">
    <location>
        <begin position="225"/>
        <end position="308"/>
    </location>
</feature>
<comment type="subcellular location">
    <subcellularLocation>
        <location evidence="1">Bacterial flagellum</location>
    </subcellularLocation>
</comment>
<dbReference type="NCBIfam" id="TIGR02550">
    <property type="entry name" value="flagell_flgL"/>
    <property type="match status" value="1"/>
</dbReference>
<reference evidence="6 7" key="1">
    <citation type="submission" date="2016-10" db="EMBL/GenBank/DDBJ databases">
        <authorList>
            <person name="Varghese N."/>
            <person name="Submissions S."/>
        </authorList>
    </citation>
    <scope>NUCLEOTIDE SEQUENCE [LARGE SCALE GENOMIC DNA]</scope>
    <source>
        <strain evidence="6 7">WC1T17</strain>
    </source>
</reference>
<dbReference type="InterPro" id="IPR013384">
    <property type="entry name" value="Flagell_FlgL"/>
</dbReference>
<keyword evidence="6" id="KW-0282">Flagellum</keyword>
<sequence>MRISTNMTSTDFINNLETATDRVQKTMNQLSSLKEYNKSSDNPLAVSKIMDLNVSLAENKSYATTISDATSWVQTQDSALQSVSTTLNSIRSIIVSANSSGSLTQDEYNAYKTQLSQNIGTIIDVLNTSFDGRYIFGGSATTTKPFSAVTDNDGNIVSLQYNGNTSELDREISNGVSVTLPTNGMRVMKDGDGNNLGTFFTELMNDLEQAGTSADSVSEDLSKKLDQIDSLKNNAVNYDTKVGAIENRLKAAKDRNSTEKTTLKDTLSTRQDVDVAEKYMEYQNQMLSYKAALAMGTKIMQTTVLDYM</sequence>
<dbReference type="PANTHER" id="PTHR42792:SF1">
    <property type="entry name" value="FLAGELLAR HOOK-ASSOCIATED PROTEIN 3"/>
    <property type="match status" value="1"/>
</dbReference>
<dbReference type="PANTHER" id="PTHR42792">
    <property type="entry name" value="FLAGELLIN"/>
    <property type="match status" value="1"/>
</dbReference>
<organism evidence="6 7">
    <name type="scientific">Ligilactobacillus ruminis</name>
    <dbReference type="NCBI Taxonomy" id="1623"/>
    <lineage>
        <taxon>Bacteria</taxon>
        <taxon>Bacillati</taxon>
        <taxon>Bacillota</taxon>
        <taxon>Bacilli</taxon>
        <taxon>Lactobacillales</taxon>
        <taxon>Lactobacillaceae</taxon>
        <taxon>Ligilactobacillus</taxon>
    </lineage>
</organism>
<comment type="similarity">
    <text evidence="2">Belongs to the bacterial flagellin family.</text>
</comment>
<evidence type="ECO:0000256" key="2">
    <source>
        <dbReference type="ARBA" id="ARBA00005709"/>
    </source>
</evidence>
<evidence type="ECO:0000256" key="3">
    <source>
        <dbReference type="ARBA" id="ARBA00023143"/>
    </source>
</evidence>